<dbReference type="EMBL" id="LT934425">
    <property type="protein sequence ID" value="SOH04805.1"/>
    <property type="molecule type" value="Genomic_DNA"/>
</dbReference>
<keyword evidence="2" id="KW-1185">Reference proteome</keyword>
<name>A0A2C9CGM2_KUEST</name>
<dbReference type="KEGG" id="kst:KSMBR1_2310"/>
<gene>
    <name evidence="1" type="ORF">KSMBR1_2310</name>
</gene>
<accession>A0A2C9CGM2</accession>
<organism evidence="1 2">
    <name type="scientific">Kuenenia stuttgartiensis</name>
    <dbReference type="NCBI Taxonomy" id="174633"/>
    <lineage>
        <taxon>Bacteria</taxon>
        <taxon>Pseudomonadati</taxon>
        <taxon>Planctomycetota</taxon>
        <taxon>Candidatus Brocadiia</taxon>
        <taxon>Candidatus Brocadiales</taxon>
        <taxon>Candidatus Brocadiaceae</taxon>
        <taxon>Candidatus Kuenenia</taxon>
    </lineage>
</organism>
<evidence type="ECO:0000313" key="2">
    <source>
        <dbReference type="Proteomes" id="UP000221734"/>
    </source>
</evidence>
<dbReference type="Proteomes" id="UP000221734">
    <property type="component" value="Chromosome Kuenenia_stuttgartiensis_MBR1"/>
</dbReference>
<reference evidence="2" key="1">
    <citation type="submission" date="2017-10" db="EMBL/GenBank/DDBJ databases">
        <authorList>
            <person name="Frank J."/>
        </authorList>
    </citation>
    <scope>NUCLEOTIDE SEQUENCE [LARGE SCALE GENOMIC DNA]</scope>
</reference>
<proteinExistence type="predicted"/>
<dbReference type="AlphaFoldDB" id="A0A2C9CGM2"/>
<protein>
    <submittedName>
        <fullName evidence="1">Uncharacterized protein</fullName>
    </submittedName>
</protein>
<sequence length="43" mass="4988">MNPVKITVEEIKHVLPRLSRRQIVELDQRIPSAAFGRNQKGDF</sequence>
<evidence type="ECO:0000313" key="1">
    <source>
        <dbReference type="EMBL" id="SOH04805.1"/>
    </source>
</evidence>